<feature type="transmembrane region" description="Helical" evidence="1">
    <location>
        <begin position="31"/>
        <end position="50"/>
    </location>
</feature>
<comment type="caution">
    <text evidence="2">The sequence shown here is derived from an EMBL/GenBank/DDBJ whole genome shotgun (WGS) entry which is preliminary data.</text>
</comment>
<keyword evidence="3" id="KW-1185">Reference proteome</keyword>
<protein>
    <submittedName>
        <fullName evidence="2">Uncharacterized protein</fullName>
    </submittedName>
</protein>
<gene>
    <name evidence="2" type="ORF">OW729_04480</name>
</gene>
<feature type="transmembrane region" description="Helical" evidence="1">
    <location>
        <begin position="7"/>
        <end position="25"/>
    </location>
</feature>
<name>A0ABT4DA04_9CLOT</name>
<organism evidence="2 3">
    <name type="scientific">Clostridium brassicae</name>
    <dbReference type="NCBI Taxonomy" id="2999072"/>
    <lineage>
        <taxon>Bacteria</taxon>
        <taxon>Bacillati</taxon>
        <taxon>Bacillota</taxon>
        <taxon>Clostridia</taxon>
        <taxon>Eubacteriales</taxon>
        <taxon>Clostridiaceae</taxon>
        <taxon>Clostridium</taxon>
    </lineage>
</organism>
<dbReference type="Proteomes" id="UP001144612">
    <property type="component" value="Unassembled WGS sequence"/>
</dbReference>
<keyword evidence="1" id="KW-1133">Transmembrane helix</keyword>
<dbReference type="EMBL" id="JAPQFJ010000003">
    <property type="protein sequence ID" value="MCY6957859.1"/>
    <property type="molecule type" value="Genomic_DNA"/>
</dbReference>
<sequence length="56" mass="6589">MKYIIIFLLYIYGMTGIFISIKLFKNTIGKILGGVYFGLFWLPILISEIIKRRMEV</sequence>
<dbReference type="RefSeq" id="WP_268060261.1">
    <property type="nucleotide sequence ID" value="NZ_JAPQFJ010000003.1"/>
</dbReference>
<evidence type="ECO:0000256" key="1">
    <source>
        <dbReference type="SAM" id="Phobius"/>
    </source>
</evidence>
<keyword evidence="1" id="KW-0472">Membrane</keyword>
<keyword evidence="1" id="KW-0812">Transmembrane</keyword>
<evidence type="ECO:0000313" key="2">
    <source>
        <dbReference type="EMBL" id="MCY6957859.1"/>
    </source>
</evidence>
<accession>A0ABT4DA04</accession>
<reference evidence="2" key="1">
    <citation type="submission" date="2022-12" db="EMBL/GenBank/DDBJ databases">
        <title>Clostridium sp. nov., isolated from industrial wastewater.</title>
        <authorList>
            <person name="Jiayan W."/>
        </authorList>
    </citation>
    <scope>NUCLEOTIDE SEQUENCE</scope>
    <source>
        <strain evidence="2">ZC22-4</strain>
    </source>
</reference>
<proteinExistence type="predicted"/>
<evidence type="ECO:0000313" key="3">
    <source>
        <dbReference type="Proteomes" id="UP001144612"/>
    </source>
</evidence>